<evidence type="ECO:0000313" key="4">
    <source>
        <dbReference type="Proteomes" id="UP000001396"/>
    </source>
</evidence>
<feature type="transmembrane region" description="Helical" evidence="2">
    <location>
        <begin position="1154"/>
        <end position="1171"/>
    </location>
</feature>
<feature type="region of interest" description="Disordered" evidence="1">
    <location>
        <begin position="1349"/>
        <end position="1371"/>
    </location>
</feature>
<dbReference type="PANTHER" id="PTHR11319">
    <property type="entry name" value="G PROTEIN-COUPLED RECEPTOR-RELATED"/>
    <property type="match status" value="1"/>
</dbReference>
<keyword evidence="2" id="KW-0812">Transmembrane</keyword>
<feature type="compositionally biased region" description="Low complexity" evidence="1">
    <location>
        <begin position="1313"/>
        <end position="1324"/>
    </location>
</feature>
<evidence type="ECO:0000313" key="3">
    <source>
        <dbReference type="EMBL" id="EFA80954.1"/>
    </source>
</evidence>
<name>D3BCG4_HETP5</name>
<dbReference type="InterPro" id="IPR011050">
    <property type="entry name" value="Pectin_lyase_fold/virulence"/>
</dbReference>
<evidence type="ECO:0000256" key="2">
    <source>
        <dbReference type="SAM" id="Phobius"/>
    </source>
</evidence>
<evidence type="ECO:0000256" key="1">
    <source>
        <dbReference type="SAM" id="MobiDB-lite"/>
    </source>
</evidence>
<dbReference type="EMBL" id="ADBJ01000027">
    <property type="protein sequence ID" value="EFA80954.1"/>
    <property type="molecule type" value="Genomic_DNA"/>
</dbReference>
<feature type="transmembrane region" description="Helical" evidence="2">
    <location>
        <begin position="1207"/>
        <end position="1225"/>
    </location>
</feature>
<dbReference type="PANTHER" id="PTHR11319:SF35">
    <property type="entry name" value="OUTER MEMBRANE PROTEIN PMPC-RELATED"/>
    <property type="match status" value="1"/>
</dbReference>
<evidence type="ECO:0008006" key="5">
    <source>
        <dbReference type="Google" id="ProtNLM"/>
    </source>
</evidence>
<dbReference type="GeneID" id="31361672"/>
<feature type="transmembrane region" description="Helical" evidence="2">
    <location>
        <begin position="965"/>
        <end position="984"/>
    </location>
</feature>
<protein>
    <recommendedName>
        <fullName evidence="5">Transmembrane protein</fullName>
    </recommendedName>
</protein>
<dbReference type="FunCoup" id="D3BCG4">
    <property type="interactions" value="1"/>
</dbReference>
<proteinExistence type="predicted"/>
<dbReference type="OMA" id="ERIRACH"/>
<comment type="caution">
    <text evidence="3">The sequence shown here is derived from an EMBL/GenBank/DDBJ whole genome shotgun (WGS) entry which is preliminary data.</text>
</comment>
<feature type="transmembrane region" description="Helical" evidence="2">
    <location>
        <begin position="1116"/>
        <end position="1134"/>
    </location>
</feature>
<feature type="transmembrane region" description="Helical" evidence="2">
    <location>
        <begin position="1051"/>
        <end position="1074"/>
    </location>
</feature>
<sequence>MSYFKSSLNIYSSSSYNSRDMHLKTADEAKSCNSGIIQDWGFAELAAGNPLSPWKITNSTNFKTSFVRQLEEGFQDRSITGYWAMEIELLDFYSTFTYYINQSVVLPNNSIANEGIYISFSFDSPQMDTQITIEIDGFQVFQISPTSTQYERSTQIFYIPLFWLDGRAHNIIMGIVFFGSGINRIYIEDYKAFRMQLEDGAYPNLLKKDNSYYIENQIKRSEDTDTKDHEYYVASNGSDCTGDGTYDNPYASIQQAIYFASHSNSIINLFPGTYCGLGNSYLDTQSKGIRSNKLETGSAILISGLTSLSVTNCDFSNLPNNSITLNYLSDVSFYNSTFMGYTDYAIYVTGLLGNEQLIIDNCTFHGSSTLFLLNMDSVKIVNTKMPGFKKDIVTPNCAFSINMVNTVSLSNSYIGTTTCAVQTNMTLDNVVIGSEFATATTILLTQNAHLYIRNNVFNYFSTINCILAFHGSVTIESSIFNTTAAYTTVMVESCTLSITNTTFRKELRPVALDSANAQISNSTFESCMQFVSGTQSNLYLGFSKITEYDGYTNNFVNSLINSVNNSYTDVYSLTPIFTLYRTTFNDYGTYLYASMSTYIQSRTQSIVNMNYTTFTKCPGDSLIFASDFSKITVYNMLAKYNHIESPGCIFNGVDQSVILVYNSNFTKNSANFGGVATTTVNANLSFFNCTFIGNFATQTGGLVYTTSSVSVTMENVVAMNNHAREGSIIYYTQEIPFIGDSFFSNNTQTYGSEIALGTASFDLTYGVKSLTFIDSGSSGYSFYLQLQDNNYNNLTNKFCKSSCSAYISLAGQFLQSCDIAENGTAQFINMTLIGQVGSVSNLVISSNDPSINELSLQILFNNCTPGHQPSQNGQLCVPCQAGSYGTDGWTCSVCPANVICNGPDYLPATGYWIEDSLNNLIAYPCPEGLCGEGGNCTQDYTGPLCAACEPGFYNCGSGCKKTESVNVTIIILKVLVFFALVLFQQLSDDSSGLVTIALYFIQNLVVISNGIKFSIISAFSGSSSSHAGSSNSIISFMNDCIAPLSFYTNHYIILMQPLFLFVVLTIIIIIELTFRRTGIIFKVPFIKSMISASESEFRNRQFSAFIKICMNSYGPLITEILLILFCYNVGSYVLLNANPGIQCQGSSYETAKHITWGLLSIVILFPFLKYQPFVQTIDNHLETISLTLLFVCCIYLDNALWETTEQWILLLSLLVFIGAALKLQFQYYWNQAKKIATPILERIRACHYGRSGGRSRTYSQNHGANDTTFDYDQEQDDEYDENSSLVASNKDHIGKVDQRNNMSLSFRVGSLGNNNNNNTTVNSTDPSEQTFDSFSDFGSLNFEKIQLPVRKSSTNQNDNNNNNNNNQKDNK</sequence>
<keyword evidence="2" id="KW-1133">Transmembrane helix</keyword>
<feature type="transmembrane region" description="Helical" evidence="2">
    <location>
        <begin position="1183"/>
        <end position="1201"/>
    </location>
</feature>
<reference evidence="3 4" key="1">
    <citation type="journal article" date="2011" name="Genome Res.">
        <title>Phylogeny-wide analysis of social amoeba genomes highlights ancient origins for complex intercellular communication.</title>
        <authorList>
            <person name="Heidel A.J."/>
            <person name="Lawal H.M."/>
            <person name="Felder M."/>
            <person name="Schilde C."/>
            <person name="Helps N.R."/>
            <person name="Tunggal B."/>
            <person name="Rivero F."/>
            <person name="John U."/>
            <person name="Schleicher M."/>
            <person name="Eichinger L."/>
            <person name="Platzer M."/>
            <person name="Noegel A.A."/>
            <person name="Schaap P."/>
            <person name="Gloeckner G."/>
        </authorList>
    </citation>
    <scope>NUCLEOTIDE SEQUENCE [LARGE SCALE GENOMIC DNA]</scope>
    <source>
        <strain evidence="4">ATCC 26659 / Pp 5 / PN500</strain>
    </source>
</reference>
<accession>D3BCG4</accession>
<feature type="transmembrane region" description="Helical" evidence="2">
    <location>
        <begin position="996"/>
        <end position="1019"/>
    </location>
</feature>
<organism evidence="3 4">
    <name type="scientific">Heterostelium pallidum (strain ATCC 26659 / Pp 5 / PN500)</name>
    <name type="common">Cellular slime mold</name>
    <name type="synonym">Polysphondylium pallidum</name>
    <dbReference type="NCBI Taxonomy" id="670386"/>
    <lineage>
        <taxon>Eukaryota</taxon>
        <taxon>Amoebozoa</taxon>
        <taxon>Evosea</taxon>
        <taxon>Eumycetozoa</taxon>
        <taxon>Dictyostelia</taxon>
        <taxon>Acytosteliales</taxon>
        <taxon>Acytosteliaceae</taxon>
        <taxon>Heterostelium</taxon>
    </lineage>
</organism>
<feature type="compositionally biased region" description="Low complexity" evidence="1">
    <location>
        <begin position="1355"/>
        <end position="1371"/>
    </location>
</feature>
<dbReference type="InParanoid" id="D3BCG4"/>
<gene>
    <name evidence="3" type="ORF">PPL_06189</name>
</gene>
<dbReference type="Proteomes" id="UP000001396">
    <property type="component" value="Unassembled WGS sequence"/>
</dbReference>
<keyword evidence="2" id="KW-0472">Membrane</keyword>
<dbReference type="STRING" id="670386.D3BCG4"/>
<feature type="region of interest" description="Disordered" evidence="1">
    <location>
        <begin position="1308"/>
        <end position="1328"/>
    </location>
</feature>
<dbReference type="RefSeq" id="XP_020433072.1">
    <property type="nucleotide sequence ID" value="XM_020577052.1"/>
</dbReference>
<keyword evidence="4" id="KW-1185">Reference proteome</keyword>
<dbReference type="Gene3D" id="3.30.1910.20">
    <property type="entry name" value="asparaginyl-tRNA synthetase, N-terminal domain"/>
    <property type="match status" value="1"/>
</dbReference>
<dbReference type="InterPro" id="IPR009030">
    <property type="entry name" value="Growth_fac_rcpt_cys_sf"/>
</dbReference>
<dbReference type="SUPFAM" id="SSF51126">
    <property type="entry name" value="Pectin lyase-like"/>
    <property type="match status" value="1"/>
</dbReference>
<dbReference type="SUPFAM" id="SSF57184">
    <property type="entry name" value="Growth factor receptor domain"/>
    <property type="match status" value="1"/>
</dbReference>